<keyword evidence="1" id="KW-0732">Signal</keyword>
<dbReference type="InterPro" id="IPR041498">
    <property type="entry name" value="Big_6"/>
</dbReference>
<dbReference type="Gene3D" id="2.60.40.10">
    <property type="entry name" value="Immunoglobulins"/>
    <property type="match status" value="1"/>
</dbReference>
<dbReference type="AlphaFoldDB" id="A0A6N8CP28"/>
<dbReference type="Pfam" id="PF00149">
    <property type="entry name" value="Metallophos"/>
    <property type="match status" value="1"/>
</dbReference>
<dbReference type="InterPro" id="IPR015914">
    <property type="entry name" value="PAPs_N"/>
</dbReference>
<dbReference type="Pfam" id="PF16656">
    <property type="entry name" value="Pur_ac_phosph_N"/>
    <property type="match status" value="1"/>
</dbReference>
<dbReference type="InterPro" id="IPR008963">
    <property type="entry name" value="Purple_acid_Pase-like_N"/>
</dbReference>
<dbReference type="InterPro" id="IPR029052">
    <property type="entry name" value="Metallo-depent_PP-like"/>
</dbReference>
<feature type="region of interest" description="Disordered" evidence="2">
    <location>
        <begin position="1"/>
        <end position="25"/>
    </location>
</feature>
<dbReference type="Proteomes" id="UP000440978">
    <property type="component" value="Unassembled WGS sequence"/>
</dbReference>
<dbReference type="Gene3D" id="3.60.21.10">
    <property type="match status" value="1"/>
</dbReference>
<evidence type="ECO:0000313" key="7">
    <source>
        <dbReference type="Proteomes" id="UP000440978"/>
    </source>
</evidence>
<accession>A0A6N8CP28</accession>
<keyword evidence="7" id="KW-1185">Reference proteome</keyword>
<dbReference type="PANTHER" id="PTHR45867">
    <property type="entry name" value="PURPLE ACID PHOSPHATASE"/>
    <property type="match status" value="1"/>
</dbReference>
<reference evidence="6 7" key="1">
    <citation type="submission" date="2019-11" db="EMBL/GenBank/DDBJ databases">
        <title>Terrilactibacillus tamarindus sp. nov. BCM23-1 isolated from bark of Tamarindus indica.</title>
        <authorList>
            <person name="Kingkaew E."/>
            <person name="Tanasupawat S."/>
        </authorList>
    </citation>
    <scope>NUCLEOTIDE SEQUENCE [LARGE SCALE GENOMIC DNA]</scope>
    <source>
        <strain evidence="6 7">BCM23-1</strain>
    </source>
</reference>
<dbReference type="InterPro" id="IPR013783">
    <property type="entry name" value="Ig-like_fold"/>
</dbReference>
<evidence type="ECO:0000259" key="3">
    <source>
        <dbReference type="Pfam" id="PF00149"/>
    </source>
</evidence>
<sequence>MFIVPPSTPADAAESPSNVTPDPNAPIGNVKKVILTFTGDTKTTKGFTWYTTLASGASDLQIIEKTSKSPNFKKAKKFKGISYVSTNDKEEVVHKAEAKGLKANTEYQYRVGDEKLGIWSEVGTVKTAPKSGAFTFMNLTDPQAKTEEEAKLAAQTFNKAAETIKDYDFMAVTGDFVDKGSMEDQWDWLIDNSKQTWGNTTVAPAAGNHEKQPNAFIDHFNIQEVPNSDTTTGAYYSYDYSNTHFVVLNNNESSEKYRDFTPAQMEWMKSDIQAAKANGARWVVVLMHKGPYTTSNHATDEDIIGENGVRNKIAPVIAELGVDFVFQGHDHIYARSKPINEDNEATEPTKIKEIKNGQTIEYSVNPDGSIYFIPATSGPKVYYKNQDPILGEAYYNKFELAEENHAAKYGSDPEDSSRPVRGAIQNFASVTIDENRLTVVSYEIDRNKGMEPYIIDQFGIEKKDVTAPEKPVVDGLTDVNKVVKGTAEANTKVIVKAGDTELGSATANKKGKFNVKIEKQKLGTEVSVYAEDAAGNISQEVQLTVSDKTARGKQ</sequence>
<feature type="domain" description="Bacterial Ig" evidence="5">
    <location>
        <begin position="467"/>
        <end position="547"/>
    </location>
</feature>
<protein>
    <submittedName>
        <fullName evidence="6">Phosphohydrolase</fullName>
    </submittedName>
</protein>
<dbReference type="GO" id="GO:0003993">
    <property type="term" value="F:acid phosphatase activity"/>
    <property type="evidence" value="ECO:0007669"/>
    <property type="project" value="InterPro"/>
</dbReference>
<dbReference type="Gene3D" id="2.60.40.380">
    <property type="entry name" value="Purple acid phosphatase-like, N-terminal"/>
    <property type="match status" value="1"/>
</dbReference>
<organism evidence="6 7">
    <name type="scientific">Terrilactibacillus tamarindi</name>
    <dbReference type="NCBI Taxonomy" id="2599694"/>
    <lineage>
        <taxon>Bacteria</taxon>
        <taxon>Bacillati</taxon>
        <taxon>Bacillota</taxon>
        <taxon>Bacilli</taxon>
        <taxon>Bacillales</taxon>
        <taxon>Bacillaceae</taxon>
        <taxon>Terrilactibacillus</taxon>
    </lineage>
</organism>
<keyword evidence="6" id="KW-0378">Hydrolase</keyword>
<feature type="domain" description="Purple acid phosphatase N-terminal" evidence="4">
    <location>
        <begin position="31"/>
        <end position="127"/>
    </location>
</feature>
<proteinExistence type="predicted"/>
<dbReference type="PANTHER" id="PTHR45867:SF3">
    <property type="entry name" value="ACID PHOSPHATASE TYPE 7"/>
    <property type="match status" value="1"/>
</dbReference>
<feature type="domain" description="Calcineurin-like phosphoesterase" evidence="3">
    <location>
        <begin position="154"/>
        <end position="333"/>
    </location>
</feature>
<evidence type="ECO:0000313" key="6">
    <source>
        <dbReference type="EMBL" id="MTT31398.1"/>
    </source>
</evidence>
<evidence type="ECO:0000256" key="1">
    <source>
        <dbReference type="ARBA" id="ARBA00022729"/>
    </source>
</evidence>
<name>A0A6N8CP28_9BACI</name>
<dbReference type="SUPFAM" id="SSF56300">
    <property type="entry name" value="Metallo-dependent phosphatases"/>
    <property type="match status" value="1"/>
</dbReference>
<gene>
    <name evidence="6" type="ORF">GMB86_05110</name>
</gene>
<evidence type="ECO:0000259" key="5">
    <source>
        <dbReference type="Pfam" id="PF17936"/>
    </source>
</evidence>
<dbReference type="SUPFAM" id="SSF49363">
    <property type="entry name" value="Purple acid phosphatase, N-terminal domain"/>
    <property type="match status" value="1"/>
</dbReference>
<dbReference type="InterPro" id="IPR004843">
    <property type="entry name" value="Calcineurin-like_PHP"/>
</dbReference>
<dbReference type="EMBL" id="WNHB01000006">
    <property type="protein sequence ID" value="MTT31398.1"/>
    <property type="molecule type" value="Genomic_DNA"/>
</dbReference>
<comment type="caution">
    <text evidence="6">The sequence shown here is derived from an EMBL/GenBank/DDBJ whole genome shotgun (WGS) entry which is preliminary data.</text>
</comment>
<evidence type="ECO:0000256" key="2">
    <source>
        <dbReference type="SAM" id="MobiDB-lite"/>
    </source>
</evidence>
<dbReference type="GO" id="GO:0046872">
    <property type="term" value="F:metal ion binding"/>
    <property type="evidence" value="ECO:0007669"/>
    <property type="project" value="InterPro"/>
</dbReference>
<evidence type="ECO:0000259" key="4">
    <source>
        <dbReference type="Pfam" id="PF16656"/>
    </source>
</evidence>
<dbReference type="OrthoDB" id="9809781at2"/>
<dbReference type="Pfam" id="PF17936">
    <property type="entry name" value="Big_6"/>
    <property type="match status" value="1"/>
</dbReference>